<dbReference type="InterPro" id="IPR017907">
    <property type="entry name" value="Znf_RING_CS"/>
</dbReference>
<evidence type="ECO:0000256" key="1">
    <source>
        <dbReference type="ARBA" id="ARBA00022723"/>
    </source>
</evidence>
<dbReference type="RefSeq" id="XP_022989319.1">
    <property type="nucleotide sequence ID" value="XM_023133551.1"/>
</dbReference>
<dbReference type="GeneID" id="111486419"/>
<feature type="compositionally biased region" description="Basic residues" evidence="5">
    <location>
        <begin position="87"/>
        <end position="97"/>
    </location>
</feature>
<name>A0A6J1JP05_CUCMA</name>
<feature type="compositionally biased region" description="Acidic residues" evidence="5">
    <location>
        <begin position="67"/>
        <end position="83"/>
    </location>
</feature>
<feature type="domain" description="RING-type" evidence="7">
    <location>
        <begin position="249"/>
        <end position="291"/>
    </location>
</feature>
<dbReference type="InterPro" id="IPR001841">
    <property type="entry name" value="Znf_RING"/>
</dbReference>
<dbReference type="SUPFAM" id="SSF57903">
    <property type="entry name" value="FYVE/PHD zinc finger"/>
    <property type="match status" value="1"/>
</dbReference>
<keyword evidence="3" id="KW-0862">Zinc</keyword>
<dbReference type="PROSITE" id="PS50016">
    <property type="entry name" value="ZF_PHD_2"/>
    <property type="match status" value="1"/>
</dbReference>
<dbReference type="GO" id="GO:0008270">
    <property type="term" value="F:zinc ion binding"/>
    <property type="evidence" value="ECO:0007669"/>
    <property type="project" value="UniProtKB-KW"/>
</dbReference>
<dbReference type="InterPro" id="IPR058746">
    <property type="entry name" value="Znf_RING-type_Topors"/>
</dbReference>
<dbReference type="PROSITE" id="PS50089">
    <property type="entry name" value="ZF_RING_2"/>
    <property type="match status" value="1"/>
</dbReference>
<evidence type="ECO:0000259" key="6">
    <source>
        <dbReference type="PROSITE" id="PS50016"/>
    </source>
</evidence>
<feature type="compositionally biased region" description="Basic residues" evidence="5">
    <location>
        <begin position="13"/>
        <end position="24"/>
    </location>
</feature>
<dbReference type="InterPro" id="IPR019787">
    <property type="entry name" value="Znf_PHD-finger"/>
</dbReference>
<dbReference type="SMART" id="SM00249">
    <property type="entry name" value="PHD"/>
    <property type="match status" value="1"/>
</dbReference>
<proteinExistence type="predicted"/>
<protein>
    <submittedName>
        <fullName evidence="9">Uncharacterized protein LOC111486419 isoform X4</fullName>
    </submittedName>
</protein>
<dbReference type="Pfam" id="PF13639">
    <property type="entry name" value="zf-RING_2"/>
    <property type="match status" value="1"/>
</dbReference>
<feature type="compositionally biased region" description="Basic residues" evidence="5">
    <location>
        <begin position="151"/>
        <end position="164"/>
    </location>
</feature>
<evidence type="ECO:0000259" key="7">
    <source>
        <dbReference type="PROSITE" id="PS50089"/>
    </source>
</evidence>
<feature type="compositionally biased region" description="Basic residues" evidence="5">
    <location>
        <begin position="223"/>
        <end position="234"/>
    </location>
</feature>
<dbReference type="PANTHER" id="PTHR47177:SF3">
    <property type="entry name" value="F18C1.6 PROTEIN"/>
    <property type="match status" value="1"/>
</dbReference>
<evidence type="ECO:0000256" key="2">
    <source>
        <dbReference type="ARBA" id="ARBA00022771"/>
    </source>
</evidence>
<dbReference type="PANTHER" id="PTHR47177">
    <property type="entry name" value="F18C1.6 PROTEIN"/>
    <property type="match status" value="1"/>
</dbReference>
<dbReference type="InterPro" id="IPR001965">
    <property type="entry name" value="Znf_PHD"/>
</dbReference>
<evidence type="ECO:0000256" key="5">
    <source>
        <dbReference type="SAM" id="MobiDB-lite"/>
    </source>
</evidence>
<reference evidence="9" key="1">
    <citation type="submission" date="2025-08" db="UniProtKB">
        <authorList>
            <consortium name="RefSeq"/>
        </authorList>
    </citation>
    <scope>IDENTIFICATION</scope>
    <source>
        <tissue evidence="9">Young leaves</tissue>
    </source>
</reference>
<feature type="region of interest" description="Disordered" evidence="5">
    <location>
        <begin position="209"/>
        <end position="236"/>
    </location>
</feature>
<sequence>MCEEQMVRGGKVGSRKNFKKKFRPKDKGSDDSDEDYVVSNDENGVSEFSDEDNCSYLDANASGEDNFVVEEEEIGIEDEDEEEPLVRKKATNRKRGRQGVWKNTVGKVCKKRKPKAAKKPSRNKRRKKSETVRSSEDDDDDFSENDVVVKNTRKKRSVSKRKNHVGQSDLDTFVSGSSDYEYTISEEEREQVREAEKLCGNLRNRARMVPSPSRIEESELRQPRKPRPPVRKGKEKMEEVKAEVIKQVCGICLSEEDKRRVRGTLNCCSHFFCFSCIMEWAKVESRCPLCKQRFQTISKPARSAAGIDLREVVIQVPERDQVYQPSEEELRSYLDPYENVICTECHEGGDDNLMLLCDLCDSPAHTYCVGLGREVPEGNWYCVDCTILAQGLASPQPPPNRLSDRRTTNNLFNRSFPVANRDGLDLNSLSSPRTPMTQGFGNIPSPRIPVEVQSTSPMSQAVAPTLVRRRILRLHINHMRSSNQMGLVNNRTEGVSAAAAASSCGGATIMGQETAMASQSLFGESLLHDNPSPLMQHGVFLRSETTSHLSVQVIQDPHLSMMSIDRTSSNGTIFNTWRGGFEGENSTTVDRNLNGTLWHELAGVNLLSNCETIHEYSNILNTGSDSSSCPTRVGDEKDYCAAREHLQPMIESHLKNYLSIDVDLAGQSTANEIATKAAGTILAACGFKNSINEACRATPPSQCSHIELSLGEEQRSLIKGLCSACFDSYVRDVVKKFTDDASWLDLTL</sequence>
<dbReference type="Pfam" id="PF00628">
    <property type="entry name" value="PHD"/>
    <property type="match status" value="1"/>
</dbReference>
<feature type="domain" description="PHD-type" evidence="6">
    <location>
        <begin position="339"/>
        <end position="388"/>
    </location>
</feature>
<feature type="region of interest" description="Disordered" evidence="5">
    <location>
        <begin position="1"/>
        <end position="172"/>
    </location>
</feature>
<evidence type="ECO:0000256" key="4">
    <source>
        <dbReference type="PROSITE-ProRule" id="PRU00175"/>
    </source>
</evidence>
<dbReference type="InterPro" id="IPR011011">
    <property type="entry name" value="Znf_FYVE_PHD"/>
</dbReference>
<dbReference type="Gene3D" id="3.30.40.10">
    <property type="entry name" value="Zinc/RING finger domain, C3HC4 (zinc finger)"/>
    <property type="match status" value="2"/>
</dbReference>
<dbReference type="AlphaFoldDB" id="A0A6J1JP05"/>
<evidence type="ECO:0000313" key="9">
    <source>
        <dbReference type="RefSeq" id="XP_022989319.1"/>
    </source>
</evidence>
<feature type="compositionally biased region" description="Basic residues" evidence="5">
    <location>
        <begin position="108"/>
        <end position="128"/>
    </location>
</feature>
<keyword evidence="1" id="KW-0479">Metal-binding</keyword>
<dbReference type="SUPFAM" id="SSF57850">
    <property type="entry name" value="RING/U-box"/>
    <property type="match status" value="1"/>
</dbReference>
<dbReference type="InterPro" id="IPR013083">
    <property type="entry name" value="Znf_RING/FYVE/PHD"/>
</dbReference>
<gene>
    <name evidence="9" type="primary">LOC111486419</name>
</gene>
<dbReference type="SMART" id="SM00184">
    <property type="entry name" value="RING"/>
    <property type="match status" value="1"/>
</dbReference>
<evidence type="ECO:0000256" key="3">
    <source>
        <dbReference type="ARBA" id="ARBA00022833"/>
    </source>
</evidence>
<keyword evidence="8" id="KW-1185">Reference proteome</keyword>
<organism evidence="8 9">
    <name type="scientific">Cucurbita maxima</name>
    <name type="common">Pumpkin</name>
    <name type="synonym">Winter squash</name>
    <dbReference type="NCBI Taxonomy" id="3661"/>
    <lineage>
        <taxon>Eukaryota</taxon>
        <taxon>Viridiplantae</taxon>
        <taxon>Streptophyta</taxon>
        <taxon>Embryophyta</taxon>
        <taxon>Tracheophyta</taxon>
        <taxon>Spermatophyta</taxon>
        <taxon>Magnoliopsida</taxon>
        <taxon>eudicotyledons</taxon>
        <taxon>Gunneridae</taxon>
        <taxon>Pentapetalae</taxon>
        <taxon>rosids</taxon>
        <taxon>fabids</taxon>
        <taxon>Cucurbitales</taxon>
        <taxon>Cucurbitaceae</taxon>
        <taxon>Cucurbiteae</taxon>
        <taxon>Cucurbita</taxon>
    </lineage>
</organism>
<dbReference type="Proteomes" id="UP000504608">
    <property type="component" value="Unplaced"/>
</dbReference>
<dbReference type="CDD" id="cd16574">
    <property type="entry name" value="RING-HC_Topors"/>
    <property type="match status" value="1"/>
</dbReference>
<keyword evidence="2 4" id="KW-0863">Zinc-finger</keyword>
<accession>A0A6J1JP05</accession>
<dbReference type="PROSITE" id="PS00518">
    <property type="entry name" value="ZF_RING_1"/>
    <property type="match status" value="1"/>
</dbReference>
<evidence type="ECO:0000313" key="8">
    <source>
        <dbReference type="Proteomes" id="UP000504608"/>
    </source>
</evidence>